<evidence type="ECO:0000256" key="1">
    <source>
        <dbReference type="SAM" id="Coils"/>
    </source>
</evidence>
<feature type="coiled-coil region" evidence="1">
    <location>
        <begin position="47"/>
        <end position="95"/>
    </location>
</feature>
<keyword evidence="2" id="KW-0812">Transmembrane</keyword>
<keyword evidence="1" id="KW-0175">Coiled coil</keyword>
<evidence type="ECO:0000313" key="3">
    <source>
        <dbReference type="EMBL" id="NML70022.1"/>
    </source>
</evidence>
<keyword evidence="4" id="KW-1185">Reference proteome</keyword>
<keyword evidence="2" id="KW-0472">Membrane</keyword>
<reference evidence="3 4" key="1">
    <citation type="submission" date="2020-04" db="EMBL/GenBank/DDBJ databases">
        <title>Chryseobacterium sp. RP-3-3 sp. nov., isolated from Jeju soil.</title>
        <authorList>
            <person name="Dahal R.H."/>
        </authorList>
    </citation>
    <scope>NUCLEOTIDE SEQUENCE [LARGE SCALE GENOMIC DNA]</scope>
    <source>
        <strain evidence="3 4">RP-3-3</strain>
    </source>
</reference>
<dbReference type="EMBL" id="JABBGI010000010">
    <property type="protein sequence ID" value="NML70022.1"/>
    <property type="molecule type" value="Genomic_DNA"/>
</dbReference>
<evidence type="ECO:0000256" key="2">
    <source>
        <dbReference type="SAM" id="Phobius"/>
    </source>
</evidence>
<dbReference type="AlphaFoldDB" id="A0A7Y0AMM1"/>
<evidence type="ECO:0000313" key="4">
    <source>
        <dbReference type="Proteomes" id="UP000544054"/>
    </source>
</evidence>
<comment type="caution">
    <text evidence="3">The sequence shown here is derived from an EMBL/GenBank/DDBJ whole genome shotgun (WGS) entry which is preliminary data.</text>
</comment>
<proteinExistence type="predicted"/>
<organism evidence="3 4">
    <name type="scientific">Chryseobacterium antibioticum</name>
    <dbReference type="NCBI Taxonomy" id="2728847"/>
    <lineage>
        <taxon>Bacteria</taxon>
        <taxon>Pseudomonadati</taxon>
        <taxon>Bacteroidota</taxon>
        <taxon>Flavobacteriia</taxon>
        <taxon>Flavobacteriales</taxon>
        <taxon>Weeksellaceae</taxon>
        <taxon>Chryseobacterium group</taxon>
        <taxon>Chryseobacterium</taxon>
    </lineage>
</organism>
<protein>
    <submittedName>
        <fullName evidence="3">Uncharacterized protein</fullName>
    </submittedName>
</protein>
<dbReference type="Proteomes" id="UP000544054">
    <property type="component" value="Unassembled WGS sequence"/>
</dbReference>
<feature type="transmembrane region" description="Helical" evidence="2">
    <location>
        <begin position="20"/>
        <end position="38"/>
    </location>
</feature>
<accession>A0A7Y0AMM1</accession>
<name>A0A7Y0AMM1_9FLAO</name>
<keyword evidence="2" id="KW-1133">Transmembrane helix</keyword>
<gene>
    <name evidence="3" type="ORF">HHL23_09435</name>
</gene>
<sequence length="105" mass="12232">MANPNTNQIGKIQSLIAKNPVAFIAAVFFLMFWITYFINLDSSKESKEDYKTLYNEERRKNDNLNYQLLIKAGIIERNNEEMKLADSTLRNQTQEQAKTILKQAK</sequence>
<dbReference type="RefSeq" id="WP_169234561.1">
    <property type="nucleotide sequence ID" value="NZ_JABBGI010000010.1"/>
</dbReference>